<proteinExistence type="predicted"/>
<feature type="compositionally biased region" description="Low complexity" evidence="1">
    <location>
        <begin position="783"/>
        <end position="795"/>
    </location>
</feature>
<dbReference type="Gene3D" id="2.60.40.640">
    <property type="match status" value="1"/>
</dbReference>
<keyword evidence="4" id="KW-1185">Reference proteome</keyword>
<feature type="compositionally biased region" description="Low complexity" evidence="1">
    <location>
        <begin position="467"/>
        <end position="481"/>
    </location>
</feature>
<feature type="compositionally biased region" description="Polar residues" evidence="1">
    <location>
        <begin position="816"/>
        <end position="831"/>
    </location>
</feature>
<feature type="compositionally biased region" description="Low complexity" evidence="1">
    <location>
        <begin position="670"/>
        <end position="682"/>
    </location>
</feature>
<feature type="region of interest" description="Disordered" evidence="1">
    <location>
        <begin position="918"/>
        <end position="975"/>
    </location>
</feature>
<protein>
    <recommendedName>
        <fullName evidence="2">Arrestin C-terminal-like domain-containing protein</fullName>
    </recommendedName>
</protein>
<organism evidence="3 4">
    <name type="scientific">Pholiota conissans</name>
    <dbReference type="NCBI Taxonomy" id="109636"/>
    <lineage>
        <taxon>Eukaryota</taxon>
        <taxon>Fungi</taxon>
        <taxon>Dikarya</taxon>
        <taxon>Basidiomycota</taxon>
        <taxon>Agaricomycotina</taxon>
        <taxon>Agaricomycetes</taxon>
        <taxon>Agaricomycetidae</taxon>
        <taxon>Agaricales</taxon>
        <taxon>Agaricineae</taxon>
        <taxon>Strophariaceae</taxon>
        <taxon>Pholiota</taxon>
    </lineage>
</organism>
<feature type="region of interest" description="Disordered" evidence="1">
    <location>
        <begin position="425"/>
        <end position="531"/>
    </location>
</feature>
<feature type="region of interest" description="Disordered" evidence="1">
    <location>
        <begin position="670"/>
        <end position="899"/>
    </location>
</feature>
<dbReference type="Proteomes" id="UP000807469">
    <property type="component" value="Unassembled WGS sequence"/>
</dbReference>
<evidence type="ECO:0000313" key="3">
    <source>
        <dbReference type="EMBL" id="KAF9473857.1"/>
    </source>
</evidence>
<feature type="compositionally biased region" description="Low complexity" evidence="1">
    <location>
        <begin position="600"/>
        <end position="616"/>
    </location>
</feature>
<accession>A0A9P6CPE6</accession>
<dbReference type="GO" id="GO:0000935">
    <property type="term" value="C:division septum"/>
    <property type="evidence" value="ECO:0007669"/>
    <property type="project" value="TreeGrafter"/>
</dbReference>
<dbReference type="InterPro" id="IPR014752">
    <property type="entry name" value="Arrestin-like_C"/>
</dbReference>
<evidence type="ECO:0000313" key="4">
    <source>
        <dbReference type="Proteomes" id="UP000807469"/>
    </source>
</evidence>
<feature type="compositionally biased region" description="Low complexity" evidence="1">
    <location>
        <begin position="522"/>
        <end position="531"/>
    </location>
</feature>
<dbReference type="GO" id="GO:0000917">
    <property type="term" value="P:division septum assembly"/>
    <property type="evidence" value="ECO:0007669"/>
    <property type="project" value="TreeGrafter"/>
</dbReference>
<feature type="compositionally biased region" description="Pro residues" evidence="1">
    <location>
        <begin position="743"/>
        <end position="757"/>
    </location>
</feature>
<dbReference type="AlphaFoldDB" id="A0A9P6CPE6"/>
<feature type="compositionally biased region" description="Low complexity" evidence="1">
    <location>
        <begin position="429"/>
        <end position="439"/>
    </location>
</feature>
<feature type="region of interest" description="Disordered" evidence="1">
    <location>
        <begin position="567"/>
        <end position="620"/>
    </location>
</feature>
<feature type="compositionally biased region" description="Basic and acidic residues" evidence="1">
    <location>
        <begin position="847"/>
        <end position="864"/>
    </location>
</feature>
<sequence>MSQVKLNLQPPPNVDFVTGYPGIPPGPDRPQASVRGAIEVRVPQQGVKVKWVRIELRKVETLPGGGPSNTFYDFVGPSPVNLWSTSDEYSLLRSQDFPFSIRIPESIPPTIALDNKAGIGYELVASVCTKVKRGFLRKAKSVVVSEIAPIIIDKHELHATWPVYCQPEKRHATQDGVTLIVDRNTTCYGPGDRVSVTATVKSDSLHTVILRGFEFFLKETTVFRGGAHAAGRKNTAPQTRQAIIGETKVPINLPLFGGQTQSSDLSFMISPNHTTTTLNAARHIDVNYVLCIKALMGTGSQIIMDLPVIISNWQRTVSFEAINRIGPAPGLSLIPQTQPQTLPNRLETSRRPSDIVASTLPTNRANIDYGHVRGSSAGDFNSLPGASSTTAAPKLSNDGLGYGAGFGLGRGVDDFGTTKPALSINPSLTSTTTGANTTTVSGRGAGATPRLQLKNVDPQESISRNRSAQATGSSAAGGSTSLQNQWPSAEEEKRRYENARNNVAKVQGPAAAPPPISMRPESSAATSSAPRGAAAAVSSNAWLSAEEEKRLFQQAQTAVLAKQGIAAQGPQITQTQPSSGSSSSKLTGPELYAQAVNARSGSSSAQAGGSSSASAAKPPVIPVTPQYMTAEQEKAALRRYEEAKRAVDRTQNADEIPPSHPIAYDSLYPAAKPAPTASSSQPINDAPPSFEAAAGGSNIMAHLSEKERLRRKYEAEDAAASAAQQRAAPPPAAYTPPVAAYAAPPPAPAPTPAPAPAPASSLPGQYASALEEKEAARRRFAARDAQFAKANATPTATPPPAAVVESKPPSTPPPNGVSSSPGRSPNGNTGFRPTPLPPANAQVLTAAEEKALLKAKMEARDAGRKPPTNGAVPPAKTNGLAPQPPALTTTPPPLMPRPPVEYIKETQEEDARLSKLNGEHANLGDGAPKVNGALPPSGAAVALDMKPFTPFRAGFDTTTGTPGPPPPLPSKPAGE</sequence>
<evidence type="ECO:0000256" key="1">
    <source>
        <dbReference type="SAM" id="MobiDB-lite"/>
    </source>
</evidence>
<feature type="domain" description="Arrestin C-terminal-like" evidence="2">
    <location>
        <begin position="177"/>
        <end position="310"/>
    </location>
</feature>
<feature type="compositionally biased region" description="Basic and acidic residues" evidence="1">
    <location>
        <begin position="703"/>
        <end position="715"/>
    </location>
</feature>
<dbReference type="Pfam" id="PF02752">
    <property type="entry name" value="Arrestin_C"/>
    <property type="match status" value="1"/>
</dbReference>
<dbReference type="PANTHER" id="PTHR36419:SF1">
    <property type="entry name" value="RHO1 GEF LOCALIZING PROTEIN 1"/>
    <property type="match status" value="1"/>
</dbReference>
<name>A0A9P6CPE6_9AGAR</name>
<reference evidence="3" key="1">
    <citation type="submission" date="2020-11" db="EMBL/GenBank/DDBJ databases">
        <authorList>
            <consortium name="DOE Joint Genome Institute"/>
            <person name="Ahrendt S."/>
            <person name="Riley R."/>
            <person name="Andreopoulos W."/>
            <person name="Labutti K."/>
            <person name="Pangilinan J."/>
            <person name="Ruiz-Duenas F.J."/>
            <person name="Barrasa J.M."/>
            <person name="Sanchez-Garcia M."/>
            <person name="Camarero S."/>
            <person name="Miyauchi S."/>
            <person name="Serrano A."/>
            <person name="Linde D."/>
            <person name="Babiker R."/>
            <person name="Drula E."/>
            <person name="Ayuso-Fernandez I."/>
            <person name="Pacheco R."/>
            <person name="Padilla G."/>
            <person name="Ferreira P."/>
            <person name="Barriuso J."/>
            <person name="Kellner H."/>
            <person name="Castanera R."/>
            <person name="Alfaro M."/>
            <person name="Ramirez L."/>
            <person name="Pisabarro A.G."/>
            <person name="Kuo A."/>
            <person name="Tritt A."/>
            <person name="Lipzen A."/>
            <person name="He G."/>
            <person name="Yan M."/>
            <person name="Ng V."/>
            <person name="Cullen D."/>
            <person name="Martin F."/>
            <person name="Rosso M.-N."/>
            <person name="Henrissat B."/>
            <person name="Hibbett D."/>
            <person name="Martinez A.T."/>
            <person name="Grigoriev I.V."/>
        </authorList>
    </citation>
    <scope>NUCLEOTIDE SEQUENCE</scope>
    <source>
        <strain evidence="3">CIRM-BRFM 674</strain>
    </source>
</reference>
<dbReference type="EMBL" id="MU155411">
    <property type="protein sequence ID" value="KAF9473857.1"/>
    <property type="molecule type" value="Genomic_DNA"/>
</dbReference>
<evidence type="ECO:0000259" key="2">
    <source>
        <dbReference type="Pfam" id="PF02752"/>
    </source>
</evidence>
<feature type="compositionally biased region" description="Pro residues" evidence="1">
    <location>
        <begin position="962"/>
        <end position="975"/>
    </location>
</feature>
<dbReference type="InterPro" id="IPR053060">
    <property type="entry name" value="Cytokinesis_Signaling_Reg"/>
</dbReference>
<dbReference type="PANTHER" id="PTHR36419">
    <property type="entry name" value="ARRESTIN FAMILY PROTEIN 1"/>
    <property type="match status" value="1"/>
</dbReference>
<dbReference type="OrthoDB" id="4001642at2759"/>
<feature type="compositionally biased region" description="Low complexity" evidence="1">
    <location>
        <begin position="718"/>
        <end position="727"/>
    </location>
</feature>
<feature type="compositionally biased region" description="Pro residues" evidence="1">
    <location>
        <begin position="882"/>
        <end position="899"/>
    </location>
</feature>
<comment type="caution">
    <text evidence="3">The sequence shown here is derived from an EMBL/GenBank/DDBJ whole genome shotgun (WGS) entry which is preliminary data.</text>
</comment>
<gene>
    <name evidence="3" type="ORF">BDN70DRAFT_885453</name>
</gene>
<dbReference type="InterPro" id="IPR011022">
    <property type="entry name" value="Arrestin_C-like"/>
</dbReference>